<dbReference type="InterPro" id="IPR036388">
    <property type="entry name" value="WH-like_DNA-bd_sf"/>
</dbReference>
<gene>
    <name evidence="4" type="ORF">EV643_108316</name>
</gene>
<evidence type="ECO:0000313" key="5">
    <source>
        <dbReference type="Proteomes" id="UP000295388"/>
    </source>
</evidence>
<comment type="caution">
    <text evidence="4">The sequence shown here is derived from an EMBL/GenBank/DDBJ whole genome shotgun (WGS) entry which is preliminary data.</text>
</comment>
<dbReference type="InterPro" id="IPR029016">
    <property type="entry name" value="GAF-like_dom_sf"/>
</dbReference>
<evidence type="ECO:0000259" key="3">
    <source>
        <dbReference type="PROSITE" id="PS50921"/>
    </source>
</evidence>
<protein>
    <submittedName>
        <fullName evidence="4">ANTAR domain-containing protein</fullName>
    </submittedName>
</protein>
<evidence type="ECO:0000256" key="2">
    <source>
        <dbReference type="ARBA" id="ARBA00023163"/>
    </source>
</evidence>
<keyword evidence="1" id="KW-0805">Transcription regulation</keyword>
<dbReference type="PROSITE" id="PS50921">
    <property type="entry name" value="ANTAR"/>
    <property type="match status" value="1"/>
</dbReference>
<feature type="domain" description="ANTAR" evidence="3">
    <location>
        <begin position="166"/>
        <end position="227"/>
    </location>
</feature>
<name>A0A4R6KCR6_9ACTN</name>
<dbReference type="SMART" id="SM01012">
    <property type="entry name" value="ANTAR"/>
    <property type="match status" value="1"/>
</dbReference>
<evidence type="ECO:0000313" key="4">
    <source>
        <dbReference type="EMBL" id="TDO47999.1"/>
    </source>
</evidence>
<accession>A0A4R6KCR6</accession>
<dbReference type="EMBL" id="SNWQ01000008">
    <property type="protein sequence ID" value="TDO47999.1"/>
    <property type="molecule type" value="Genomic_DNA"/>
</dbReference>
<keyword evidence="5" id="KW-1185">Reference proteome</keyword>
<dbReference type="InterPro" id="IPR005561">
    <property type="entry name" value="ANTAR"/>
</dbReference>
<evidence type="ECO:0000256" key="1">
    <source>
        <dbReference type="ARBA" id="ARBA00023015"/>
    </source>
</evidence>
<dbReference type="InterPro" id="IPR012074">
    <property type="entry name" value="GAF_ANTAR"/>
</dbReference>
<dbReference type="Pfam" id="PF03861">
    <property type="entry name" value="ANTAR"/>
    <property type="match status" value="1"/>
</dbReference>
<dbReference type="SUPFAM" id="SSF55781">
    <property type="entry name" value="GAF domain-like"/>
    <property type="match status" value="1"/>
</dbReference>
<dbReference type="PIRSF" id="PIRSF036625">
    <property type="entry name" value="GAF_ANTAR"/>
    <property type="match status" value="1"/>
</dbReference>
<keyword evidence="2" id="KW-0804">Transcription</keyword>
<sequence length="235" mass="25992">MLEKGYRDAMDDQRLLELMQRLSRSLTPGDLDHTLSRITGAAVEVLPSVEFASITVLHRDGRLETVAPTDDLLWGVDAAQYELREGPCYDAAADAVHVVSPDLANDQRFPRYAATAVTAGINAQAGIRLFEAPKSRGALNLYARETGAFEDLGMLGAFFQHQSAMAIDYAREIQNLREAVRTRGMIGQAVGIVMERYKLTDDRAFAFLTRLSQHGNMKLRAIAEQIIATSEQPPR</sequence>
<dbReference type="AlphaFoldDB" id="A0A4R6KCR6"/>
<proteinExistence type="predicted"/>
<reference evidence="4 5" key="1">
    <citation type="submission" date="2019-03" db="EMBL/GenBank/DDBJ databases">
        <title>Genomic Encyclopedia of Type Strains, Phase III (KMG-III): the genomes of soil and plant-associated and newly described type strains.</title>
        <authorList>
            <person name="Whitman W."/>
        </authorList>
    </citation>
    <scope>NUCLEOTIDE SEQUENCE [LARGE SCALE GENOMIC DNA]</scope>
    <source>
        <strain evidence="4 5">VKM Ac-2527</strain>
    </source>
</reference>
<organism evidence="4 5">
    <name type="scientific">Kribbella caucasensis</name>
    <dbReference type="NCBI Taxonomy" id="2512215"/>
    <lineage>
        <taxon>Bacteria</taxon>
        <taxon>Bacillati</taxon>
        <taxon>Actinomycetota</taxon>
        <taxon>Actinomycetes</taxon>
        <taxon>Propionibacteriales</taxon>
        <taxon>Kribbellaceae</taxon>
        <taxon>Kribbella</taxon>
    </lineage>
</organism>
<dbReference type="Proteomes" id="UP000295388">
    <property type="component" value="Unassembled WGS sequence"/>
</dbReference>
<dbReference type="GO" id="GO:0003723">
    <property type="term" value="F:RNA binding"/>
    <property type="evidence" value="ECO:0007669"/>
    <property type="project" value="InterPro"/>
</dbReference>
<dbReference type="InterPro" id="IPR011006">
    <property type="entry name" value="CheY-like_superfamily"/>
</dbReference>
<dbReference type="SUPFAM" id="SSF52172">
    <property type="entry name" value="CheY-like"/>
    <property type="match status" value="1"/>
</dbReference>
<dbReference type="Gene3D" id="1.10.10.10">
    <property type="entry name" value="Winged helix-like DNA-binding domain superfamily/Winged helix DNA-binding domain"/>
    <property type="match status" value="1"/>
</dbReference>
<dbReference type="Gene3D" id="3.30.450.40">
    <property type="match status" value="1"/>
</dbReference>